<comment type="caution">
    <text evidence="1">The sequence shown here is derived from an EMBL/GenBank/DDBJ whole genome shotgun (WGS) entry which is preliminary data.</text>
</comment>
<dbReference type="AlphaFoldDB" id="A0A8H5C5F1"/>
<keyword evidence="2" id="KW-1185">Reference proteome</keyword>
<dbReference type="Proteomes" id="UP000541558">
    <property type="component" value="Unassembled WGS sequence"/>
</dbReference>
<name>A0A8H5C5F1_9AGAR</name>
<reference evidence="1 2" key="1">
    <citation type="journal article" date="2020" name="ISME J.">
        <title>Uncovering the hidden diversity of litter-decomposition mechanisms in mushroom-forming fungi.</title>
        <authorList>
            <person name="Floudas D."/>
            <person name="Bentzer J."/>
            <person name="Ahren D."/>
            <person name="Johansson T."/>
            <person name="Persson P."/>
            <person name="Tunlid A."/>
        </authorList>
    </citation>
    <scope>NUCLEOTIDE SEQUENCE [LARGE SCALE GENOMIC DNA]</scope>
    <source>
        <strain evidence="1 2">CBS 175.51</strain>
    </source>
</reference>
<dbReference type="OrthoDB" id="3039080at2759"/>
<accession>A0A8H5C5F1</accession>
<organism evidence="1 2">
    <name type="scientific">Ephemerocybe angulata</name>
    <dbReference type="NCBI Taxonomy" id="980116"/>
    <lineage>
        <taxon>Eukaryota</taxon>
        <taxon>Fungi</taxon>
        <taxon>Dikarya</taxon>
        <taxon>Basidiomycota</taxon>
        <taxon>Agaricomycotina</taxon>
        <taxon>Agaricomycetes</taxon>
        <taxon>Agaricomycetidae</taxon>
        <taxon>Agaricales</taxon>
        <taxon>Agaricineae</taxon>
        <taxon>Psathyrellaceae</taxon>
        <taxon>Ephemerocybe</taxon>
    </lineage>
</organism>
<dbReference type="EMBL" id="JAACJK010000063">
    <property type="protein sequence ID" value="KAF5335313.1"/>
    <property type="molecule type" value="Genomic_DNA"/>
</dbReference>
<evidence type="ECO:0000313" key="1">
    <source>
        <dbReference type="EMBL" id="KAF5335313.1"/>
    </source>
</evidence>
<proteinExistence type="predicted"/>
<gene>
    <name evidence="1" type="ORF">D9611_011772</name>
</gene>
<sequence length="94" mass="10786">MVRTAKDESYSREHVIERARERYGLTLTETDYTTLNSRIAAEDAERLGEEGGDSFWGVPWEGEMLICVWSNALKRVTTLLPPGTTIRQKRRGKK</sequence>
<protein>
    <submittedName>
        <fullName evidence="1">Uncharacterized protein</fullName>
    </submittedName>
</protein>
<evidence type="ECO:0000313" key="2">
    <source>
        <dbReference type="Proteomes" id="UP000541558"/>
    </source>
</evidence>